<name>A0A0R5XSX5_9GAMA</name>
<dbReference type="InterPro" id="IPR002259">
    <property type="entry name" value="Eqnu_transpt"/>
</dbReference>
<feature type="transmembrane region" description="Helical" evidence="6">
    <location>
        <begin position="159"/>
        <end position="181"/>
    </location>
</feature>
<keyword evidence="8" id="KW-1185">Reference proteome</keyword>
<feature type="transmembrane region" description="Helical" evidence="6">
    <location>
        <begin position="12"/>
        <end position="33"/>
    </location>
</feature>
<evidence type="ECO:0000313" key="7">
    <source>
        <dbReference type="EMBL" id="AJG42984.1"/>
    </source>
</evidence>
<feature type="transmembrane region" description="Helical" evidence="6">
    <location>
        <begin position="126"/>
        <end position="152"/>
    </location>
</feature>
<evidence type="ECO:0000256" key="1">
    <source>
        <dbReference type="ARBA" id="ARBA00004141"/>
    </source>
</evidence>
<dbReference type="PANTHER" id="PTHR10332">
    <property type="entry name" value="EQUILIBRATIVE NUCLEOSIDE TRANSPORTER"/>
    <property type="match status" value="1"/>
</dbReference>
<dbReference type="EMBL" id="KP136799">
    <property type="protein sequence ID" value="AJG42984.1"/>
    <property type="molecule type" value="Genomic_DNA"/>
</dbReference>
<evidence type="ECO:0000256" key="3">
    <source>
        <dbReference type="ARBA" id="ARBA00022692"/>
    </source>
</evidence>
<keyword evidence="4 6" id="KW-1133">Transmembrane helix</keyword>
<dbReference type="GeneID" id="65099505"/>
<evidence type="ECO:0000256" key="5">
    <source>
        <dbReference type="ARBA" id="ARBA00023136"/>
    </source>
</evidence>
<proteinExistence type="predicted"/>
<evidence type="ECO:0000256" key="4">
    <source>
        <dbReference type="ARBA" id="ARBA00022989"/>
    </source>
</evidence>
<feature type="transmembrane region" description="Helical" evidence="6">
    <location>
        <begin position="100"/>
        <end position="120"/>
    </location>
</feature>
<dbReference type="PANTHER" id="PTHR10332:SF9">
    <property type="entry name" value="EQUILIBRATIVE NUCLEOSIDE TRANSPORTER 1"/>
    <property type="match status" value="1"/>
</dbReference>
<feature type="transmembrane region" description="Helical" evidence="6">
    <location>
        <begin position="406"/>
        <end position="428"/>
    </location>
</feature>
<feature type="transmembrane region" description="Helical" evidence="6">
    <location>
        <begin position="310"/>
        <end position="329"/>
    </location>
</feature>
<feature type="transmembrane region" description="Helical" evidence="6">
    <location>
        <begin position="67"/>
        <end position="88"/>
    </location>
</feature>
<feature type="transmembrane region" description="Helical" evidence="6">
    <location>
        <begin position="267"/>
        <end position="290"/>
    </location>
</feature>
<dbReference type="GO" id="GO:0005886">
    <property type="term" value="C:plasma membrane"/>
    <property type="evidence" value="ECO:0007669"/>
    <property type="project" value="TreeGrafter"/>
</dbReference>
<protein>
    <submittedName>
        <fullName evidence="7">Equilibrative nucleoside transporter 1 isoform X1</fullName>
    </submittedName>
</protein>
<dbReference type="GO" id="GO:0005337">
    <property type="term" value="F:nucleoside transmembrane transporter activity"/>
    <property type="evidence" value="ECO:0007669"/>
    <property type="project" value="InterPro"/>
</dbReference>
<organism evidence="7 8">
    <name type="scientific">phocid gammaherpesvirus 3</name>
    <dbReference type="NCBI Taxonomy" id="2560643"/>
    <lineage>
        <taxon>Viruses</taxon>
        <taxon>Duplodnaviria</taxon>
        <taxon>Heunggongvirae</taxon>
        <taxon>Peploviricota</taxon>
        <taxon>Herviviricetes</taxon>
        <taxon>Herpesvirales</taxon>
        <taxon>Orthoherpesviridae</taxon>
        <taxon>Gammaherpesvirinae</taxon>
        <taxon>Percavirus</taxon>
        <taxon>Percavirus phocidgamma3</taxon>
    </lineage>
</organism>
<comment type="subcellular location">
    <subcellularLocation>
        <location evidence="1">Membrane</location>
        <topology evidence="1">Multi-pass membrane protein</topology>
    </subcellularLocation>
</comment>
<keyword evidence="2" id="KW-0813">Transport</keyword>
<feature type="transmembrane region" description="Helical" evidence="6">
    <location>
        <begin position="193"/>
        <end position="214"/>
    </location>
</feature>
<dbReference type="PIRSF" id="PIRSF016379">
    <property type="entry name" value="ENT"/>
    <property type="match status" value="1"/>
</dbReference>
<keyword evidence="3 6" id="KW-0812">Transmembrane</keyword>
<dbReference type="RefSeq" id="YP_010084515.1">
    <property type="nucleotide sequence ID" value="NC_055139.1"/>
</dbReference>
<keyword evidence="5 6" id="KW-0472">Membrane</keyword>
<feature type="transmembrane region" description="Helical" evidence="6">
    <location>
        <begin position="336"/>
        <end position="358"/>
    </location>
</feature>
<dbReference type="KEGG" id="vg:65099505"/>
<evidence type="ECO:0000256" key="2">
    <source>
        <dbReference type="ARBA" id="ARBA00022448"/>
    </source>
</evidence>
<accession>A0A0R5XSX5</accession>
<sequence>MKTHYHPQDKYNYVWMVFSLLAMSSVLPWNLFITATSYFTLRLSHNGSLISDITDSNVTALTVLSQVFPNSITFSSMCSILLFTYINCLLQKKISKPVRIAGSLLGILGVFLFTAVLVLVPMEAVTFFTVTIITVIITNSFGAILQGSLFTLISAFPPIYMTAFIIGQGLAGLFTAAAMLITIAVDLEPINSIFTYFLTASGIITIGIFVYLSLPALKFFRFYTTTYTDTLNAQLVFLLHESRHAPHKAHHKKCGFKTYLNNKYKSIMIPATSICALYAITIGLFPSVAVDLKPEVNATTSKYFIPVTCFLNYNCFDFIGRVLTMFIIWPKNNSVLVPVIVLCRLVLVPLILLCNIQPRHNLPVLFFNPVWYALFIALLAFSNGYFTGLCILTGHQKTDYGYQGKGGVLMTFFMVIGLALGAALSFIFRLLL</sequence>
<dbReference type="GO" id="GO:0015862">
    <property type="term" value="P:uridine transmembrane transport"/>
    <property type="evidence" value="ECO:0007669"/>
    <property type="project" value="TreeGrafter"/>
</dbReference>
<evidence type="ECO:0000256" key="6">
    <source>
        <dbReference type="SAM" id="Phobius"/>
    </source>
</evidence>
<dbReference type="Pfam" id="PF01733">
    <property type="entry name" value="Nucleoside_tran"/>
    <property type="match status" value="1"/>
</dbReference>
<evidence type="ECO:0000313" key="8">
    <source>
        <dbReference type="Proteomes" id="UP000296355"/>
    </source>
</evidence>
<dbReference type="PRINTS" id="PR01130">
    <property type="entry name" value="DERENTRNSPRT"/>
</dbReference>
<dbReference type="Proteomes" id="UP000296355">
    <property type="component" value="Segment"/>
</dbReference>
<feature type="transmembrane region" description="Helical" evidence="6">
    <location>
        <begin position="370"/>
        <end position="394"/>
    </location>
</feature>
<reference evidence="7" key="1">
    <citation type="submission" date="2014-11" db="EMBL/GenBank/DDBJ databases">
        <title>Gammaherpesviruses are widespread among seal species in Canada.</title>
        <authorList>
            <person name="Bellehumeur C."/>
            <person name="Nielsen O."/>
            <person name="Measures L."/>
            <person name="Harwood L."/>
            <person name="Boyle B."/>
            <person name="Gagnon C.A."/>
        </authorList>
    </citation>
    <scope>NUCLEOTIDE SEQUENCE [LARGE SCALE GENOMIC DNA]</scope>
    <source>
        <strain evidence="7">FMV04-1493874</strain>
    </source>
</reference>